<dbReference type="Proteomes" id="UP001385951">
    <property type="component" value="Unassembled WGS sequence"/>
</dbReference>
<protein>
    <submittedName>
        <fullName evidence="2">Uncharacterized protein</fullName>
    </submittedName>
</protein>
<keyword evidence="3" id="KW-1185">Reference proteome</keyword>
<sequence>MPRWPRALRLGRSTAPTQSKEPVSFLEEAIKDQPKGFEPDGSKVSDALIRQIEFDFLQEERAAGRDILCER</sequence>
<evidence type="ECO:0000313" key="2">
    <source>
        <dbReference type="EMBL" id="KAK7687021.1"/>
    </source>
</evidence>
<name>A0AAW0G1E4_9APHY</name>
<feature type="region of interest" description="Disordered" evidence="1">
    <location>
        <begin position="1"/>
        <end position="22"/>
    </location>
</feature>
<accession>A0AAW0G1E4</accession>
<evidence type="ECO:0000256" key="1">
    <source>
        <dbReference type="SAM" id="MobiDB-lite"/>
    </source>
</evidence>
<gene>
    <name evidence="2" type="ORF">QCA50_009520</name>
</gene>
<dbReference type="AlphaFoldDB" id="A0AAW0G1E4"/>
<dbReference type="EMBL" id="JASBNA010000014">
    <property type="protein sequence ID" value="KAK7687021.1"/>
    <property type="molecule type" value="Genomic_DNA"/>
</dbReference>
<reference evidence="2 3" key="1">
    <citation type="submission" date="2022-09" db="EMBL/GenBank/DDBJ databases">
        <authorList>
            <person name="Palmer J.M."/>
        </authorList>
    </citation>
    <scope>NUCLEOTIDE SEQUENCE [LARGE SCALE GENOMIC DNA]</scope>
    <source>
        <strain evidence="2 3">DSM 7382</strain>
    </source>
</reference>
<comment type="caution">
    <text evidence="2">The sequence shown here is derived from an EMBL/GenBank/DDBJ whole genome shotgun (WGS) entry which is preliminary data.</text>
</comment>
<evidence type="ECO:0000313" key="3">
    <source>
        <dbReference type="Proteomes" id="UP001385951"/>
    </source>
</evidence>
<proteinExistence type="predicted"/>
<organism evidence="2 3">
    <name type="scientific">Cerrena zonata</name>
    <dbReference type="NCBI Taxonomy" id="2478898"/>
    <lineage>
        <taxon>Eukaryota</taxon>
        <taxon>Fungi</taxon>
        <taxon>Dikarya</taxon>
        <taxon>Basidiomycota</taxon>
        <taxon>Agaricomycotina</taxon>
        <taxon>Agaricomycetes</taxon>
        <taxon>Polyporales</taxon>
        <taxon>Cerrenaceae</taxon>
        <taxon>Cerrena</taxon>
    </lineage>
</organism>